<evidence type="ECO:0000256" key="4">
    <source>
        <dbReference type="ARBA" id="ARBA00022898"/>
    </source>
</evidence>
<reference evidence="7" key="1">
    <citation type="journal article" date="2019" name="Int. J. Syst. Evol. Microbiol.">
        <title>The Global Catalogue of Microorganisms (GCM) 10K type strain sequencing project: providing services to taxonomists for standard genome sequencing and annotation.</title>
        <authorList>
            <consortium name="The Broad Institute Genomics Platform"/>
            <consortium name="The Broad Institute Genome Sequencing Center for Infectious Disease"/>
            <person name="Wu L."/>
            <person name="Ma J."/>
        </authorList>
    </citation>
    <scope>NUCLEOTIDE SEQUENCE [LARGE SCALE GENOMIC DNA]</scope>
    <source>
        <strain evidence="7">JCM 17666</strain>
    </source>
</reference>
<evidence type="ECO:0000256" key="1">
    <source>
        <dbReference type="ARBA" id="ARBA00001933"/>
    </source>
</evidence>
<dbReference type="SUPFAM" id="SSF53383">
    <property type="entry name" value="PLP-dependent transferases"/>
    <property type="match status" value="1"/>
</dbReference>
<evidence type="ECO:0000256" key="3">
    <source>
        <dbReference type="ARBA" id="ARBA00022679"/>
    </source>
</evidence>
<keyword evidence="2 6" id="KW-0032">Aminotransferase</keyword>
<dbReference type="GO" id="GO:0008483">
    <property type="term" value="F:transaminase activity"/>
    <property type="evidence" value="ECO:0007669"/>
    <property type="project" value="UniProtKB-KW"/>
</dbReference>
<evidence type="ECO:0000256" key="2">
    <source>
        <dbReference type="ARBA" id="ARBA00022576"/>
    </source>
</evidence>
<dbReference type="InterPro" id="IPR015424">
    <property type="entry name" value="PyrdxlP-dep_Trfase"/>
</dbReference>
<comment type="cofactor">
    <cofactor evidence="1">
        <name>pyridoxal 5'-phosphate</name>
        <dbReference type="ChEBI" id="CHEBI:597326"/>
    </cofactor>
</comment>
<dbReference type="CDD" id="cd00610">
    <property type="entry name" value="OAT_like"/>
    <property type="match status" value="1"/>
</dbReference>
<keyword evidence="3" id="KW-0808">Transferase</keyword>
<protein>
    <submittedName>
        <fullName evidence="6">Aspartate aminotransferase family protein</fullName>
    </submittedName>
</protein>
<dbReference type="RefSeq" id="WP_345246400.1">
    <property type="nucleotide sequence ID" value="NZ_BAABFO010000002.1"/>
</dbReference>
<keyword evidence="4 5" id="KW-0663">Pyridoxal phosphate</keyword>
<comment type="caution">
    <text evidence="6">The sequence shown here is derived from an EMBL/GenBank/DDBJ whole genome shotgun (WGS) entry which is preliminary data.</text>
</comment>
<dbReference type="PANTHER" id="PTHR42684:SF1">
    <property type="entry name" value="BETA-ALANINE--PYRUVATE AMINOTRANSFERASE"/>
    <property type="match status" value="1"/>
</dbReference>
<evidence type="ECO:0000313" key="6">
    <source>
        <dbReference type="EMBL" id="GAA4325107.1"/>
    </source>
</evidence>
<evidence type="ECO:0000256" key="5">
    <source>
        <dbReference type="RuleBase" id="RU003560"/>
    </source>
</evidence>
<dbReference type="Gene3D" id="3.90.1150.10">
    <property type="entry name" value="Aspartate Aminotransferase, domain 1"/>
    <property type="match status" value="1"/>
</dbReference>
<dbReference type="PANTHER" id="PTHR42684">
    <property type="entry name" value="ADENOSYLMETHIONINE-8-AMINO-7-OXONONANOATE AMINOTRANSFERASE"/>
    <property type="match status" value="1"/>
</dbReference>
<dbReference type="InterPro" id="IPR015421">
    <property type="entry name" value="PyrdxlP-dep_Trfase_major"/>
</dbReference>
<sequence length="451" mass="48240">MELSSPSAPVQPAARTDADWLAAHWMPFTGNRDFKARPRLIVQAEGCHYIDADGRRVFDGLSGLWCCGLGHGRREIAEAVGRQAARLDYSPAFQFGHPLSFELANRIKALMPAGLEHVFFTTSGSEAADTSLKMARAYWRAKGKAGKTRLIGREKGYHGVNFGGVSVGGIAGNRRAFGQGIEADHLPHTMLPGNAFTRGLPARGAELADQLARIIELHDPSTIAAVIVEPFSGSSGVLPPPQGYLQRLRELCSANDILLIFDEVITGLGRVGAATASEAFGVAPDILNIAKQVTNGAQPLGAVVATAEIHDAFMSTGGPEYLVEFPHGYTYSAHPVACAAGLATLDLLQQEDAFGRVRALAPHLEQAVHGLKGVRHVTDIRNCGLAAGLTLEALPGEPARRPYEVAMHCWDKGFYVRYGNDTIQLAPPFVAERDDIDRLVSAVADALRATA</sequence>
<gene>
    <name evidence="6" type="ORF">GCM10023144_07190</name>
</gene>
<proteinExistence type="inferred from homology"/>
<dbReference type="InterPro" id="IPR015422">
    <property type="entry name" value="PyrdxlP-dep_Trfase_small"/>
</dbReference>
<dbReference type="EMBL" id="BAABFO010000002">
    <property type="protein sequence ID" value="GAA4325107.1"/>
    <property type="molecule type" value="Genomic_DNA"/>
</dbReference>
<comment type="similarity">
    <text evidence="5">Belongs to the class-III pyridoxal-phosphate-dependent aminotransferase family.</text>
</comment>
<dbReference type="Proteomes" id="UP001501671">
    <property type="component" value="Unassembled WGS sequence"/>
</dbReference>
<dbReference type="InterPro" id="IPR005814">
    <property type="entry name" value="Aminotrans_3"/>
</dbReference>
<keyword evidence="7" id="KW-1185">Reference proteome</keyword>
<organism evidence="6 7">
    <name type="scientific">Pigmentiphaga soli</name>
    <dbReference type="NCBI Taxonomy" id="1007095"/>
    <lineage>
        <taxon>Bacteria</taxon>
        <taxon>Pseudomonadati</taxon>
        <taxon>Pseudomonadota</taxon>
        <taxon>Betaproteobacteria</taxon>
        <taxon>Burkholderiales</taxon>
        <taxon>Alcaligenaceae</taxon>
        <taxon>Pigmentiphaga</taxon>
    </lineage>
</organism>
<evidence type="ECO:0000313" key="7">
    <source>
        <dbReference type="Proteomes" id="UP001501671"/>
    </source>
</evidence>
<dbReference type="InterPro" id="IPR049704">
    <property type="entry name" value="Aminotrans_3_PPA_site"/>
</dbReference>
<name>A0ABP8GIN7_9BURK</name>
<accession>A0ABP8GIN7</accession>
<dbReference type="Gene3D" id="3.40.640.10">
    <property type="entry name" value="Type I PLP-dependent aspartate aminotransferase-like (Major domain)"/>
    <property type="match status" value="1"/>
</dbReference>
<dbReference type="Pfam" id="PF00202">
    <property type="entry name" value="Aminotran_3"/>
    <property type="match status" value="1"/>
</dbReference>
<dbReference type="PROSITE" id="PS00600">
    <property type="entry name" value="AA_TRANSFER_CLASS_3"/>
    <property type="match status" value="1"/>
</dbReference>